<protein>
    <submittedName>
        <fullName evidence="1">HERC2 protein</fullName>
    </submittedName>
</protein>
<dbReference type="OrthoDB" id="10531055at2759"/>
<comment type="caution">
    <text evidence="1">The sequence shown here is derived from an EMBL/GenBank/DDBJ whole genome shotgun (WGS) entry which is preliminary data.</text>
</comment>
<dbReference type="SUPFAM" id="SSF52540">
    <property type="entry name" value="P-loop containing nucleoside triphosphate hydrolases"/>
    <property type="match status" value="1"/>
</dbReference>
<evidence type="ECO:0000313" key="2">
    <source>
        <dbReference type="Proteomes" id="UP000604046"/>
    </source>
</evidence>
<proteinExistence type="predicted"/>
<dbReference type="Gene3D" id="3.40.50.300">
    <property type="entry name" value="P-loop containing nucleotide triphosphate hydrolases"/>
    <property type="match status" value="1"/>
</dbReference>
<sequence length="284" mass="31577">MQLVKTGWTTVLNAVENYNLGQPSCSPSAFLVLGSPGSGKSCFVGRLMMEMLDRYENLIPLMLPVADLVKRSDPEGPDAFDADAVQDWFDNYLRLTYGEDSLRYSMIGQAISMSRVVFLFEGLEDAERLTKAVESLIRVLVRSKNLVVVTSRPLLSGRSALESDPELIMTMRLENLSDEQKRMVAYARLGAEGIEAYDKLLARLRSSQNVSDQGEEAANDGAEDVFGNPMMLSMLLCYLQTMAKKYAEKKETEGEELDREAKEEETTLTAVYRVAVDATGPSPR</sequence>
<dbReference type="InterPro" id="IPR027417">
    <property type="entry name" value="P-loop_NTPase"/>
</dbReference>
<organism evidence="1 2">
    <name type="scientific">Symbiodinium natans</name>
    <dbReference type="NCBI Taxonomy" id="878477"/>
    <lineage>
        <taxon>Eukaryota</taxon>
        <taxon>Sar</taxon>
        <taxon>Alveolata</taxon>
        <taxon>Dinophyceae</taxon>
        <taxon>Suessiales</taxon>
        <taxon>Symbiodiniaceae</taxon>
        <taxon>Symbiodinium</taxon>
    </lineage>
</organism>
<accession>A0A812S609</accession>
<dbReference type="EMBL" id="CAJNDS010002423">
    <property type="protein sequence ID" value="CAE7468359.1"/>
    <property type="molecule type" value="Genomic_DNA"/>
</dbReference>
<reference evidence="1" key="1">
    <citation type="submission" date="2021-02" db="EMBL/GenBank/DDBJ databases">
        <authorList>
            <person name="Dougan E. K."/>
            <person name="Rhodes N."/>
            <person name="Thang M."/>
            <person name="Chan C."/>
        </authorList>
    </citation>
    <scope>NUCLEOTIDE SEQUENCE</scope>
</reference>
<evidence type="ECO:0000313" key="1">
    <source>
        <dbReference type="EMBL" id="CAE7468359.1"/>
    </source>
</evidence>
<gene>
    <name evidence="1" type="primary">HERC2</name>
    <name evidence="1" type="ORF">SNAT2548_LOCUS26211</name>
</gene>
<dbReference type="Proteomes" id="UP000604046">
    <property type="component" value="Unassembled WGS sequence"/>
</dbReference>
<name>A0A812S609_9DINO</name>
<keyword evidence="2" id="KW-1185">Reference proteome</keyword>
<dbReference type="AlphaFoldDB" id="A0A812S609"/>